<name>A0A4Y2X1I9_ARAVE</name>
<sequence length="59" mass="6843">MPPKKRQSIGQVHPKTRREKVMRACETPEQHDARLEQSRLRMSASRAIEHLKYGETGSN</sequence>
<dbReference type="AlphaFoldDB" id="A0A4Y2X1I9"/>
<dbReference type="Proteomes" id="UP000499080">
    <property type="component" value="Unassembled WGS sequence"/>
</dbReference>
<feature type="compositionally biased region" description="Basic and acidic residues" evidence="1">
    <location>
        <begin position="19"/>
        <end position="34"/>
    </location>
</feature>
<evidence type="ECO:0000313" key="2">
    <source>
        <dbReference type="EMBL" id="GBO43391.1"/>
    </source>
</evidence>
<feature type="region of interest" description="Disordered" evidence="1">
    <location>
        <begin position="1"/>
        <end position="34"/>
    </location>
</feature>
<dbReference type="EMBL" id="BGPR01069802">
    <property type="protein sequence ID" value="GBO43391.1"/>
    <property type="molecule type" value="Genomic_DNA"/>
</dbReference>
<gene>
    <name evidence="2" type="ORF">AVEN_128537_1</name>
</gene>
<proteinExistence type="predicted"/>
<comment type="caution">
    <text evidence="2">The sequence shown here is derived from an EMBL/GenBank/DDBJ whole genome shotgun (WGS) entry which is preliminary data.</text>
</comment>
<accession>A0A4Y2X1I9</accession>
<evidence type="ECO:0000313" key="3">
    <source>
        <dbReference type="Proteomes" id="UP000499080"/>
    </source>
</evidence>
<evidence type="ECO:0000256" key="1">
    <source>
        <dbReference type="SAM" id="MobiDB-lite"/>
    </source>
</evidence>
<feature type="non-terminal residue" evidence="2">
    <location>
        <position position="59"/>
    </location>
</feature>
<dbReference type="OrthoDB" id="5869965at2759"/>
<reference evidence="2 3" key="1">
    <citation type="journal article" date="2019" name="Sci. Rep.">
        <title>Orb-weaving spider Araneus ventricosus genome elucidates the spidroin gene catalogue.</title>
        <authorList>
            <person name="Kono N."/>
            <person name="Nakamura H."/>
            <person name="Ohtoshi R."/>
            <person name="Moran D.A.P."/>
            <person name="Shinohara A."/>
            <person name="Yoshida Y."/>
            <person name="Fujiwara M."/>
            <person name="Mori M."/>
            <person name="Tomita M."/>
            <person name="Arakawa K."/>
        </authorList>
    </citation>
    <scope>NUCLEOTIDE SEQUENCE [LARGE SCALE GENOMIC DNA]</scope>
</reference>
<organism evidence="2 3">
    <name type="scientific">Araneus ventricosus</name>
    <name type="common">Orbweaver spider</name>
    <name type="synonym">Epeira ventricosa</name>
    <dbReference type="NCBI Taxonomy" id="182803"/>
    <lineage>
        <taxon>Eukaryota</taxon>
        <taxon>Metazoa</taxon>
        <taxon>Ecdysozoa</taxon>
        <taxon>Arthropoda</taxon>
        <taxon>Chelicerata</taxon>
        <taxon>Arachnida</taxon>
        <taxon>Araneae</taxon>
        <taxon>Araneomorphae</taxon>
        <taxon>Entelegynae</taxon>
        <taxon>Araneoidea</taxon>
        <taxon>Araneidae</taxon>
        <taxon>Araneus</taxon>
    </lineage>
</organism>
<keyword evidence="3" id="KW-1185">Reference proteome</keyword>
<protein>
    <submittedName>
        <fullName evidence="2">Uncharacterized protein</fullName>
    </submittedName>
</protein>